<gene>
    <name evidence="2" type="ORF">LPLAT_LOCUS14040</name>
</gene>
<evidence type="ECO:0000313" key="3">
    <source>
        <dbReference type="Proteomes" id="UP001497644"/>
    </source>
</evidence>
<protein>
    <submittedName>
        <fullName evidence="2">Uncharacterized protein</fullName>
    </submittedName>
</protein>
<accession>A0AAV2PAH2</accession>
<proteinExistence type="predicted"/>
<evidence type="ECO:0000256" key="1">
    <source>
        <dbReference type="SAM" id="MobiDB-lite"/>
    </source>
</evidence>
<feature type="region of interest" description="Disordered" evidence="1">
    <location>
        <begin position="1"/>
        <end position="23"/>
    </location>
</feature>
<sequence>MQDAVGPPRRKTENVGSFSHNFPRSLAGARLPVGSAFASECVIQLYLTLVKGGSGRSVGGWVAMGWLRECGQGWTGVGVVDGLAGC</sequence>
<dbReference type="AlphaFoldDB" id="A0AAV2PAH2"/>
<evidence type="ECO:0000313" key="2">
    <source>
        <dbReference type="EMBL" id="CAL1689039.1"/>
    </source>
</evidence>
<name>A0AAV2PAH2_9HYME</name>
<dbReference type="Proteomes" id="UP001497644">
    <property type="component" value="Chromosome 9"/>
</dbReference>
<reference evidence="2" key="1">
    <citation type="submission" date="2024-04" db="EMBL/GenBank/DDBJ databases">
        <authorList>
            <consortium name="Molecular Ecology Group"/>
        </authorList>
    </citation>
    <scope>NUCLEOTIDE SEQUENCE</scope>
</reference>
<keyword evidence="3" id="KW-1185">Reference proteome</keyword>
<dbReference type="EMBL" id="OZ034832">
    <property type="protein sequence ID" value="CAL1689039.1"/>
    <property type="molecule type" value="Genomic_DNA"/>
</dbReference>
<organism evidence="2 3">
    <name type="scientific">Lasius platythorax</name>
    <dbReference type="NCBI Taxonomy" id="488582"/>
    <lineage>
        <taxon>Eukaryota</taxon>
        <taxon>Metazoa</taxon>
        <taxon>Ecdysozoa</taxon>
        <taxon>Arthropoda</taxon>
        <taxon>Hexapoda</taxon>
        <taxon>Insecta</taxon>
        <taxon>Pterygota</taxon>
        <taxon>Neoptera</taxon>
        <taxon>Endopterygota</taxon>
        <taxon>Hymenoptera</taxon>
        <taxon>Apocrita</taxon>
        <taxon>Aculeata</taxon>
        <taxon>Formicoidea</taxon>
        <taxon>Formicidae</taxon>
        <taxon>Formicinae</taxon>
        <taxon>Lasius</taxon>
        <taxon>Lasius</taxon>
    </lineage>
</organism>